<protein>
    <submittedName>
        <fullName evidence="1">Uncharacterized protein</fullName>
    </submittedName>
</protein>
<dbReference type="Proteomes" id="UP001457282">
    <property type="component" value="Unassembled WGS sequence"/>
</dbReference>
<gene>
    <name evidence="1" type="ORF">M0R45_031007</name>
</gene>
<organism evidence="1 2">
    <name type="scientific">Rubus argutus</name>
    <name type="common">Southern blackberry</name>
    <dbReference type="NCBI Taxonomy" id="59490"/>
    <lineage>
        <taxon>Eukaryota</taxon>
        <taxon>Viridiplantae</taxon>
        <taxon>Streptophyta</taxon>
        <taxon>Embryophyta</taxon>
        <taxon>Tracheophyta</taxon>
        <taxon>Spermatophyta</taxon>
        <taxon>Magnoliopsida</taxon>
        <taxon>eudicotyledons</taxon>
        <taxon>Gunneridae</taxon>
        <taxon>Pentapetalae</taxon>
        <taxon>rosids</taxon>
        <taxon>fabids</taxon>
        <taxon>Rosales</taxon>
        <taxon>Rosaceae</taxon>
        <taxon>Rosoideae</taxon>
        <taxon>Rosoideae incertae sedis</taxon>
        <taxon>Rubus</taxon>
    </lineage>
</organism>
<comment type="caution">
    <text evidence="1">The sequence shown here is derived from an EMBL/GenBank/DDBJ whole genome shotgun (WGS) entry which is preliminary data.</text>
</comment>
<sequence length="107" mass="12157">MRSSGSGGGVIVRRRRGLRRWWSCSGREEVATPSIGHGWLGRLVLIGKETRHGWKYRLWALRVLEMVKSWRRSRVCGNLDWLLIEDGDFGGSNLRGEFGLCEVDGAE</sequence>
<reference evidence="1 2" key="1">
    <citation type="journal article" date="2023" name="G3 (Bethesda)">
        <title>A chromosome-length genome assembly and annotation of blackberry (Rubus argutus, cv. 'Hillquist').</title>
        <authorList>
            <person name="Bruna T."/>
            <person name="Aryal R."/>
            <person name="Dudchenko O."/>
            <person name="Sargent D.J."/>
            <person name="Mead D."/>
            <person name="Buti M."/>
            <person name="Cavallini A."/>
            <person name="Hytonen T."/>
            <person name="Andres J."/>
            <person name="Pham M."/>
            <person name="Weisz D."/>
            <person name="Mascagni F."/>
            <person name="Usai G."/>
            <person name="Natali L."/>
            <person name="Bassil N."/>
            <person name="Fernandez G.E."/>
            <person name="Lomsadze A."/>
            <person name="Armour M."/>
            <person name="Olukolu B."/>
            <person name="Poorten T."/>
            <person name="Britton C."/>
            <person name="Davik J."/>
            <person name="Ashrafi H."/>
            <person name="Aiden E.L."/>
            <person name="Borodovsky M."/>
            <person name="Worthington M."/>
        </authorList>
    </citation>
    <scope>NUCLEOTIDE SEQUENCE [LARGE SCALE GENOMIC DNA]</scope>
    <source>
        <strain evidence="1">PI 553951</strain>
    </source>
</reference>
<evidence type="ECO:0000313" key="2">
    <source>
        <dbReference type="Proteomes" id="UP001457282"/>
    </source>
</evidence>
<accession>A0AAW1WD07</accession>
<dbReference type="EMBL" id="JBEDUW010000006">
    <property type="protein sequence ID" value="KAK9922546.1"/>
    <property type="molecule type" value="Genomic_DNA"/>
</dbReference>
<proteinExistence type="predicted"/>
<keyword evidence="2" id="KW-1185">Reference proteome</keyword>
<evidence type="ECO:0000313" key="1">
    <source>
        <dbReference type="EMBL" id="KAK9922546.1"/>
    </source>
</evidence>
<dbReference type="AlphaFoldDB" id="A0AAW1WD07"/>
<name>A0AAW1WD07_RUBAR</name>